<reference evidence="6" key="1">
    <citation type="submission" date="2020-05" db="EMBL/GenBank/DDBJ databases">
        <title>WGS assembly of Panicum virgatum.</title>
        <authorList>
            <person name="Lovell J.T."/>
            <person name="Jenkins J."/>
            <person name="Shu S."/>
            <person name="Juenger T.E."/>
            <person name="Schmutz J."/>
        </authorList>
    </citation>
    <scope>NUCLEOTIDE SEQUENCE</scope>
    <source>
        <strain evidence="6">AP13</strain>
    </source>
</reference>
<protein>
    <recommendedName>
        <fullName evidence="5">X8 domain-containing protein</fullName>
    </recommendedName>
</protein>
<gene>
    <name evidence="6" type="ORF">PVAP13_5KG557207</name>
</gene>
<keyword evidence="3" id="KW-0812">Transmembrane</keyword>
<dbReference type="InterPro" id="IPR012946">
    <property type="entry name" value="X8"/>
</dbReference>
<dbReference type="GO" id="GO:0009506">
    <property type="term" value="C:plasmodesma"/>
    <property type="evidence" value="ECO:0007669"/>
    <property type="project" value="UniProtKB-ARBA"/>
</dbReference>
<keyword evidence="7" id="KW-1185">Reference proteome</keyword>
<evidence type="ECO:0000313" key="6">
    <source>
        <dbReference type="EMBL" id="KAG2600918.1"/>
    </source>
</evidence>
<evidence type="ECO:0000259" key="5">
    <source>
        <dbReference type="SMART" id="SM00768"/>
    </source>
</evidence>
<dbReference type="PANTHER" id="PTHR31044">
    <property type="entry name" value="BETA-1,3 GLUCANASE"/>
    <property type="match status" value="1"/>
</dbReference>
<dbReference type="EMBL" id="CM029045">
    <property type="protein sequence ID" value="KAG2600918.1"/>
    <property type="molecule type" value="Genomic_DNA"/>
</dbReference>
<dbReference type="InterPro" id="IPR044788">
    <property type="entry name" value="X8_dom_prot"/>
</dbReference>
<evidence type="ECO:0000256" key="1">
    <source>
        <dbReference type="ARBA" id="ARBA00022729"/>
    </source>
</evidence>
<feature type="compositionally biased region" description="Low complexity" evidence="2">
    <location>
        <begin position="150"/>
        <end position="178"/>
    </location>
</feature>
<feature type="compositionally biased region" description="Low complexity" evidence="2">
    <location>
        <begin position="68"/>
        <end position="98"/>
    </location>
</feature>
<keyword evidence="1 4" id="KW-0732">Signal</keyword>
<feature type="compositionally biased region" description="Basic residues" evidence="2">
    <location>
        <begin position="99"/>
        <end position="113"/>
    </location>
</feature>
<dbReference type="Pfam" id="PF07983">
    <property type="entry name" value="X8"/>
    <property type="match status" value="1"/>
</dbReference>
<organism evidence="6 7">
    <name type="scientific">Panicum virgatum</name>
    <name type="common">Blackwell switchgrass</name>
    <dbReference type="NCBI Taxonomy" id="38727"/>
    <lineage>
        <taxon>Eukaryota</taxon>
        <taxon>Viridiplantae</taxon>
        <taxon>Streptophyta</taxon>
        <taxon>Embryophyta</taxon>
        <taxon>Tracheophyta</taxon>
        <taxon>Spermatophyta</taxon>
        <taxon>Magnoliopsida</taxon>
        <taxon>Liliopsida</taxon>
        <taxon>Poales</taxon>
        <taxon>Poaceae</taxon>
        <taxon>PACMAD clade</taxon>
        <taxon>Panicoideae</taxon>
        <taxon>Panicodae</taxon>
        <taxon>Paniceae</taxon>
        <taxon>Panicinae</taxon>
        <taxon>Panicum</taxon>
        <taxon>Panicum sect. Hiantes</taxon>
    </lineage>
</organism>
<dbReference type="SMART" id="SM00768">
    <property type="entry name" value="X8"/>
    <property type="match status" value="1"/>
</dbReference>
<feature type="signal peptide" evidence="4">
    <location>
        <begin position="1"/>
        <end position="20"/>
    </location>
</feature>
<dbReference type="PANTHER" id="PTHR31044:SF25">
    <property type="entry name" value="PLASMODESMATA CALLOSE-BINDING PROTEIN 3"/>
    <property type="match status" value="1"/>
</dbReference>
<feature type="chain" id="PRO_5035912802" description="X8 domain-containing protein" evidence="4">
    <location>
        <begin position="21"/>
        <end position="222"/>
    </location>
</feature>
<name>A0A8T0SUK7_PANVG</name>
<evidence type="ECO:0000256" key="3">
    <source>
        <dbReference type="SAM" id="Phobius"/>
    </source>
</evidence>
<comment type="caution">
    <text evidence="6">The sequence shown here is derived from an EMBL/GenBank/DDBJ whole genome shotgun (WGS) entry which is preliminary data.</text>
</comment>
<feature type="transmembrane region" description="Helical" evidence="3">
    <location>
        <begin position="197"/>
        <end position="221"/>
    </location>
</feature>
<evidence type="ECO:0000313" key="7">
    <source>
        <dbReference type="Proteomes" id="UP000823388"/>
    </source>
</evidence>
<keyword evidence="3" id="KW-1133">Transmembrane helix</keyword>
<proteinExistence type="predicted"/>
<feature type="region of interest" description="Disordered" evidence="2">
    <location>
        <begin position="68"/>
        <end position="119"/>
    </location>
</feature>
<keyword evidence="3" id="KW-0472">Membrane</keyword>
<feature type="region of interest" description="Disordered" evidence="2">
    <location>
        <begin position="147"/>
        <end position="178"/>
    </location>
</feature>
<sequence length="222" mass="22256">MATLVFVLLLLAMAFRGSGGSWCVCRPDATDAALQRTLDYACGHGADCAAVLPTGPCYSPPRCARTAPTPPTATSSGTDRPTAPPATSAARPTSPTRTRVTHALRSHLPLPRRHTADLASSSRSCLTTSMFCCRFAGSGTCKYPATPSEAGTSGNATGTGASSSPGSASNPATTPSTGGSFTTPVSAFGPVPSTVSAAAAAAFAGRHVLLLAVVSVLAFLAR</sequence>
<dbReference type="AlphaFoldDB" id="A0A8T0SUK7"/>
<accession>A0A8T0SUK7</accession>
<evidence type="ECO:0000256" key="2">
    <source>
        <dbReference type="SAM" id="MobiDB-lite"/>
    </source>
</evidence>
<dbReference type="Proteomes" id="UP000823388">
    <property type="component" value="Chromosome 5K"/>
</dbReference>
<evidence type="ECO:0000256" key="4">
    <source>
        <dbReference type="SAM" id="SignalP"/>
    </source>
</evidence>
<feature type="domain" description="X8" evidence="5">
    <location>
        <begin position="21"/>
        <end position="76"/>
    </location>
</feature>